<dbReference type="AlphaFoldDB" id="X1RKY0"/>
<gene>
    <name evidence="1" type="ORF">S12H4_26301</name>
</gene>
<feature type="non-terminal residue" evidence="1">
    <location>
        <position position="49"/>
    </location>
</feature>
<evidence type="ECO:0000313" key="1">
    <source>
        <dbReference type="EMBL" id="GAI81422.1"/>
    </source>
</evidence>
<name>X1RKY0_9ZZZZ</name>
<comment type="caution">
    <text evidence="1">The sequence shown here is derived from an EMBL/GenBank/DDBJ whole genome shotgun (WGS) entry which is preliminary data.</text>
</comment>
<sequence length="49" mass="5692">MERIEIETIGKERLDKWQQRLIDEHATPVILVGVGHDHRSGQVVVYIPE</sequence>
<proteinExistence type="predicted"/>
<accession>X1RKY0</accession>
<organism evidence="1">
    <name type="scientific">marine sediment metagenome</name>
    <dbReference type="NCBI Taxonomy" id="412755"/>
    <lineage>
        <taxon>unclassified sequences</taxon>
        <taxon>metagenomes</taxon>
        <taxon>ecological metagenomes</taxon>
    </lineage>
</organism>
<protein>
    <submittedName>
        <fullName evidence="1">Uncharacterized protein</fullName>
    </submittedName>
</protein>
<reference evidence="1" key="1">
    <citation type="journal article" date="2014" name="Front. Microbiol.">
        <title>High frequency of phylogenetically diverse reductive dehalogenase-homologous genes in deep subseafloor sedimentary metagenomes.</title>
        <authorList>
            <person name="Kawai M."/>
            <person name="Futagami T."/>
            <person name="Toyoda A."/>
            <person name="Takaki Y."/>
            <person name="Nishi S."/>
            <person name="Hori S."/>
            <person name="Arai W."/>
            <person name="Tsubouchi T."/>
            <person name="Morono Y."/>
            <person name="Uchiyama I."/>
            <person name="Ito T."/>
            <person name="Fujiyama A."/>
            <person name="Inagaki F."/>
            <person name="Takami H."/>
        </authorList>
    </citation>
    <scope>NUCLEOTIDE SEQUENCE</scope>
    <source>
        <strain evidence="1">Expedition CK06-06</strain>
    </source>
</reference>
<dbReference type="EMBL" id="BARW01014910">
    <property type="protein sequence ID" value="GAI81422.1"/>
    <property type="molecule type" value="Genomic_DNA"/>
</dbReference>